<protein>
    <submittedName>
        <fullName evidence="1">Uncharacterized protein</fullName>
    </submittedName>
</protein>
<dbReference type="AlphaFoldDB" id="A0A166TUE6"/>
<keyword evidence="2" id="KW-1185">Reference proteome</keyword>
<gene>
    <name evidence="1" type="ORF">FIBSPDRAFT_850020</name>
</gene>
<dbReference type="Proteomes" id="UP000076532">
    <property type="component" value="Unassembled WGS sequence"/>
</dbReference>
<proteinExistence type="predicted"/>
<evidence type="ECO:0000313" key="2">
    <source>
        <dbReference type="Proteomes" id="UP000076532"/>
    </source>
</evidence>
<sequence length="174" mass="19062">MSDNFVSFVASSSSLERLSIHHHKAGAFLDLVGCLAVAPKVLVLELDVVIPKMSMSAVMHLMTDYPGSGGRILLPALEELSVMENAPDVRPFAKMIKSRNGNAIGVQNVLQLQRAALLDGIEPFDLSEEESRLFFDTVDSSALKLMVPLEVKDIFDVHRCLCGEIRLDPGVLWS</sequence>
<evidence type="ECO:0000313" key="1">
    <source>
        <dbReference type="EMBL" id="KZP30999.1"/>
    </source>
</evidence>
<accession>A0A166TUE6</accession>
<reference evidence="1 2" key="1">
    <citation type="journal article" date="2016" name="Mol. Biol. Evol.">
        <title>Comparative Genomics of Early-Diverging Mushroom-Forming Fungi Provides Insights into the Origins of Lignocellulose Decay Capabilities.</title>
        <authorList>
            <person name="Nagy L.G."/>
            <person name="Riley R."/>
            <person name="Tritt A."/>
            <person name="Adam C."/>
            <person name="Daum C."/>
            <person name="Floudas D."/>
            <person name="Sun H."/>
            <person name="Yadav J.S."/>
            <person name="Pangilinan J."/>
            <person name="Larsson K.H."/>
            <person name="Matsuura K."/>
            <person name="Barry K."/>
            <person name="Labutti K."/>
            <person name="Kuo R."/>
            <person name="Ohm R.A."/>
            <person name="Bhattacharya S.S."/>
            <person name="Shirouzu T."/>
            <person name="Yoshinaga Y."/>
            <person name="Martin F.M."/>
            <person name="Grigoriev I.V."/>
            <person name="Hibbett D.S."/>
        </authorList>
    </citation>
    <scope>NUCLEOTIDE SEQUENCE [LARGE SCALE GENOMIC DNA]</scope>
    <source>
        <strain evidence="1 2">CBS 109695</strain>
    </source>
</reference>
<name>A0A166TUE6_9AGAM</name>
<dbReference type="EMBL" id="KV417491">
    <property type="protein sequence ID" value="KZP30999.1"/>
    <property type="molecule type" value="Genomic_DNA"/>
</dbReference>
<organism evidence="1 2">
    <name type="scientific">Athelia psychrophila</name>
    <dbReference type="NCBI Taxonomy" id="1759441"/>
    <lineage>
        <taxon>Eukaryota</taxon>
        <taxon>Fungi</taxon>
        <taxon>Dikarya</taxon>
        <taxon>Basidiomycota</taxon>
        <taxon>Agaricomycotina</taxon>
        <taxon>Agaricomycetes</taxon>
        <taxon>Agaricomycetidae</taxon>
        <taxon>Atheliales</taxon>
        <taxon>Atheliaceae</taxon>
        <taxon>Athelia</taxon>
    </lineage>
</organism>